<evidence type="ECO:0000259" key="2">
    <source>
        <dbReference type="PROSITE" id="PS50405"/>
    </source>
</evidence>
<dbReference type="GO" id="GO:0005737">
    <property type="term" value="C:cytoplasm"/>
    <property type="evidence" value="ECO:0007669"/>
    <property type="project" value="TreeGrafter"/>
</dbReference>
<dbReference type="Pfam" id="PF13679">
    <property type="entry name" value="Methyltransf_32"/>
    <property type="match status" value="1"/>
</dbReference>
<dbReference type="PROSITE" id="PS50405">
    <property type="entry name" value="GST_CTER"/>
    <property type="match status" value="1"/>
</dbReference>
<reference evidence="3" key="1">
    <citation type="journal article" date="2020" name="bioRxiv">
        <title>Chromosome-level reference genome of the European wasp spider Argiope bruennichi: a resource for studies on range expansion and evolutionary adaptation.</title>
        <authorList>
            <person name="Sheffer M.M."/>
            <person name="Hoppe A."/>
            <person name="Krehenwinkel H."/>
            <person name="Uhl G."/>
            <person name="Kuss A.W."/>
            <person name="Jensen L."/>
            <person name="Jensen C."/>
            <person name="Gillespie R.G."/>
            <person name="Hoff K.J."/>
            <person name="Prost S."/>
        </authorList>
    </citation>
    <scope>NUCLEOTIDE SEQUENCE</scope>
</reference>
<dbReference type="PANTHER" id="PTHR13369:SF0">
    <property type="entry name" value="GLUTATHIONE S-TRANSFERASE C-TERMINAL DOMAIN-CONTAINING PROTEIN"/>
    <property type="match status" value="1"/>
</dbReference>
<dbReference type="Gene3D" id="1.20.1050.10">
    <property type="match status" value="1"/>
</dbReference>
<dbReference type="InterPro" id="IPR010987">
    <property type="entry name" value="Glutathione-S-Trfase_C-like"/>
</dbReference>
<dbReference type="InterPro" id="IPR029063">
    <property type="entry name" value="SAM-dependent_MTases_sf"/>
</dbReference>
<feature type="domain" description="GST C-terminal" evidence="2">
    <location>
        <begin position="41"/>
        <end position="178"/>
    </location>
</feature>
<dbReference type="PANTHER" id="PTHR13369">
    <property type="match status" value="1"/>
</dbReference>
<organism evidence="3 4">
    <name type="scientific">Argiope bruennichi</name>
    <name type="common">Wasp spider</name>
    <name type="synonym">Aranea bruennichi</name>
    <dbReference type="NCBI Taxonomy" id="94029"/>
    <lineage>
        <taxon>Eukaryota</taxon>
        <taxon>Metazoa</taxon>
        <taxon>Ecdysozoa</taxon>
        <taxon>Arthropoda</taxon>
        <taxon>Chelicerata</taxon>
        <taxon>Arachnida</taxon>
        <taxon>Araneae</taxon>
        <taxon>Araneomorphae</taxon>
        <taxon>Entelegynae</taxon>
        <taxon>Araneoidea</taxon>
        <taxon>Araneidae</taxon>
        <taxon>Argiope</taxon>
    </lineage>
</organism>
<gene>
    <name evidence="3" type="ORF">HNY73_012635</name>
</gene>
<dbReference type="Gene3D" id="3.40.50.150">
    <property type="entry name" value="Vaccinia Virus protein VP39"/>
    <property type="match status" value="1"/>
</dbReference>
<keyword evidence="4" id="KW-1185">Reference proteome</keyword>
<protein>
    <submittedName>
        <fullName evidence="3">Glutathione S-transferase C-terminal like protein</fullName>
    </submittedName>
</protein>
<proteinExistence type="inferred from homology"/>
<comment type="similarity">
    <text evidence="1">Belongs to the GSTCD family.</text>
</comment>
<dbReference type="AlphaFoldDB" id="A0A8T0EVI9"/>
<dbReference type="SUPFAM" id="SSF47616">
    <property type="entry name" value="GST C-terminal domain-like"/>
    <property type="match status" value="1"/>
</dbReference>
<accession>A0A8T0EVI9</accession>
<dbReference type="InterPro" id="IPR036282">
    <property type="entry name" value="Glutathione-S-Trfase_C_sf"/>
</dbReference>
<sequence length="420" mass="47772">MNSLKENEEQSVTIPETLVLLEAHLKQPVRTHNILKRKLDIAKKMKQNKSDTETIDSITVPAETIDVTIYDKNLDPVNSDDISKALENLVITEKSQDFNLHHNYLEGIDLTLADMIAFPCVHYLFNNLPSNCMEYLVNVRQWYERMVSHAFVRKAAKKCGFSLMAIKSLDTCDIVVPIVDKDSLYKRDPSHTKLKIKHKNPSEILTLLQNASIHPQYSTNFCSSLEWEKLPSALHPATGDLPQKRVDRSANKLKVWGHVGLLLAYFLPKCKIVLIENKESSIFRARNRAESLNLTNVFFYQCNLDYFKGTFDLGVSLHACGVATDLVIQQCIKQQASFVCCPCCYGEKTPFRVIVLIRTEINTPTAEQGELCMGLIDTDRAFYAEEYEYDVKLTTLEPKSCSPKHNLIIGRSPKLKRLDA</sequence>
<evidence type="ECO:0000313" key="4">
    <source>
        <dbReference type="Proteomes" id="UP000807504"/>
    </source>
</evidence>
<dbReference type="EMBL" id="JABXBU010001863">
    <property type="protein sequence ID" value="KAF8782336.1"/>
    <property type="molecule type" value="Genomic_DNA"/>
</dbReference>
<reference evidence="3" key="2">
    <citation type="submission" date="2020-06" db="EMBL/GenBank/DDBJ databases">
        <authorList>
            <person name="Sheffer M."/>
        </authorList>
    </citation>
    <scope>NUCLEOTIDE SEQUENCE</scope>
</reference>
<comment type="caution">
    <text evidence="3">The sequence shown here is derived from an EMBL/GenBank/DDBJ whole genome shotgun (WGS) entry which is preliminary data.</text>
</comment>
<dbReference type="SUPFAM" id="SSF53335">
    <property type="entry name" value="S-adenosyl-L-methionine-dependent methyltransferases"/>
    <property type="match status" value="1"/>
</dbReference>
<name>A0A8T0EVI9_ARGBR</name>
<dbReference type="Proteomes" id="UP000807504">
    <property type="component" value="Unassembled WGS sequence"/>
</dbReference>
<evidence type="ECO:0000256" key="1">
    <source>
        <dbReference type="ARBA" id="ARBA00008797"/>
    </source>
</evidence>
<dbReference type="InterPro" id="IPR025714">
    <property type="entry name" value="Methyltranfer_dom"/>
</dbReference>
<evidence type="ECO:0000313" key="3">
    <source>
        <dbReference type="EMBL" id="KAF8782336.1"/>
    </source>
</evidence>